<sequence>MTAAVVGAAASHGQVPQGRKFEMFTMFPLLALSLLAYALISLATGGSAWAGSELVTLAMASGEDWLITGGDLFVFVSLFLLFIEVLRSTKTGTESILNHAFSAVLSIACVVVFMMVPMFATSTFFVLVLMTLLDFMAGFMVTTLAARRDFGISGGVTG</sequence>
<proteinExistence type="predicted"/>
<dbReference type="Proteomes" id="UP001142610">
    <property type="component" value="Unassembled WGS sequence"/>
</dbReference>
<gene>
    <name evidence="2" type="ORF">NOG11_01455</name>
</gene>
<comment type="caution">
    <text evidence="2">The sequence shown here is derived from an EMBL/GenBank/DDBJ whole genome shotgun (WGS) entry which is preliminary data.</text>
</comment>
<dbReference type="RefSeq" id="WP_256617849.1">
    <property type="nucleotide sequence ID" value="NZ_JANIBC010000001.1"/>
</dbReference>
<feature type="transmembrane region" description="Helical" evidence="1">
    <location>
        <begin position="29"/>
        <end position="50"/>
    </location>
</feature>
<reference evidence="2" key="1">
    <citation type="submission" date="2022-07" db="EMBL/GenBank/DDBJ databases">
        <title>Parvularcula maris sp. nov., an algicidal bacterium isolated from seawater.</title>
        <authorList>
            <person name="Li F."/>
        </authorList>
    </citation>
    <scope>NUCLEOTIDE SEQUENCE</scope>
    <source>
        <strain evidence="2">BGMRC 0090</strain>
    </source>
</reference>
<keyword evidence="3" id="KW-1185">Reference proteome</keyword>
<feature type="transmembrane region" description="Helical" evidence="1">
    <location>
        <begin position="124"/>
        <end position="146"/>
    </location>
</feature>
<keyword evidence="1" id="KW-1133">Transmembrane helix</keyword>
<protein>
    <submittedName>
        <fullName evidence="2">Uncharacterized protein</fullName>
    </submittedName>
</protein>
<evidence type="ECO:0000313" key="3">
    <source>
        <dbReference type="Proteomes" id="UP001142610"/>
    </source>
</evidence>
<evidence type="ECO:0000313" key="2">
    <source>
        <dbReference type="EMBL" id="MCQ8184043.1"/>
    </source>
</evidence>
<evidence type="ECO:0000256" key="1">
    <source>
        <dbReference type="SAM" id="Phobius"/>
    </source>
</evidence>
<feature type="transmembrane region" description="Helical" evidence="1">
    <location>
        <begin position="65"/>
        <end position="83"/>
    </location>
</feature>
<name>A0A9X2L6L9_9PROT</name>
<dbReference type="EMBL" id="JANIBC010000001">
    <property type="protein sequence ID" value="MCQ8184043.1"/>
    <property type="molecule type" value="Genomic_DNA"/>
</dbReference>
<feature type="transmembrane region" description="Helical" evidence="1">
    <location>
        <begin position="95"/>
        <end position="118"/>
    </location>
</feature>
<keyword evidence="1" id="KW-0472">Membrane</keyword>
<keyword evidence="1" id="KW-0812">Transmembrane</keyword>
<accession>A0A9X2L6L9</accession>
<dbReference type="AlphaFoldDB" id="A0A9X2L6L9"/>
<organism evidence="2 3">
    <name type="scientific">Parvularcula maris</name>
    <dbReference type="NCBI Taxonomy" id="2965077"/>
    <lineage>
        <taxon>Bacteria</taxon>
        <taxon>Pseudomonadati</taxon>
        <taxon>Pseudomonadota</taxon>
        <taxon>Alphaproteobacteria</taxon>
        <taxon>Parvularculales</taxon>
        <taxon>Parvularculaceae</taxon>
        <taxon>Parvularcula</taxon>
    </lineage>
</organism>